<reference evidence="1" key="1">
    <citation type="journal article" date="2020" name="Virus Res.">
        <title>Lost and Found: Rediscovery and Genomic Characterization of Sowthistle Yellow Vein Virus After a 30+ Year Hiatus.</title>
        <authorList>
            <person name="Stenger D.C."/>
            <person name="Burbank L.P."/>
            <person name="Wang R."/>
            <person name="Stewart A.A."/>
            <person name="Mathias C."/>
            <person name="Goodin M.M."/>
        </authorList>
    </citation>
    <scope>NUCLEOTIDE SEQUENCE</scope>
    <source>
        <strain evidence="1">HWY65</strain>
    </source>
</reference>
<sequence length="321" mass="36425">MSKKARDQLPTERKSKATKFTAFNETKIYGASQELKVGMRDFVFSTQVLLGIQAMVMHKATEITIRKLSILWCPLVEPGSASSMILTVKYEVNENMSDIPLSDIVYRADARISEYLHINITPTRPLVKEADHAFSNPWSVHIAVDGGMDTESKHPLGLLKIWCDIKIKSFLSGTKIPPKQFVAPTTTWTNVHYPYYIPYIVQKHVRGLTSIRWRDHECYDRFKSDIARHANPKLIGVDKHLPLMQILSQEDYKEAKKITQSCHIKEGGMCSCDDTLAQFLASVLKNNTDSCMFHGVDFDGNAEATMTGRMKDINEIPHISY</sequence>
<organism evidence="1 2">
    <name type="scientific">Sowthistle yellow vein virus</name>
    <dbReference type="NCBI Taxonomy" id="2358214"/>
    <lineage>
        <taxon>Viruses</taxon>
        <taxon>Riboviria</taxon>
        <taxon>Orthornavirae</taxon>
        <taxon>Negarnaviricota</taxon>
        <taxon>Haploviricotina</taxon>
        <taxon>Monjiviricetes</taxon>
        <taxon>Mononegavirales</taxon>
        <taxon>Rhabdoviridae</taxon>
        <taxon>Betarhabdovirinae</taxon>
        <taxon>Betanucleorhabdovirus</taxon>
        <taxon>Betanucleorhabdovirus venasonchi</taxon>
    </lineage>
</organism>
<accession>A0AAE7ADH8</accession>
<dbReference type="EMBL" id="MT185675">
    <property type="protein sequence ID" value="QJQ80124.1"/>
    <property type="molecule type" value="Viral_cRNA"/>
</dbReference>
<evidence type="ECO:0000313" key="2">
    <source>
        <dbReference type="Proteomes" id="UP000828314"/>
    </source>
</evidence>
<dbReference type="GeneID" id="80536958"/>
<name>A0AAE7ADH8_9RHAB</name>
<dbReference type="KEGG" id="vg:80536958"/>
<evidence type="ECO:0000313" key="1">
    <source>
        <dbReference type="EMBL" id="QJQ80124.1"/>
    </source>
</evidence>
<dbReference type="RefSeq" id="YP_010798708.1">
    <property type="nucleotide sequence ID" value="NC_076510.1"/>
</dbReference>
<dbReference type="Proteomes" id="UP000828314">
    <property type="component" value="Segment"/>
</dbReference>
<keyword evidence="2" id="KW-1185">Reference proteome</keyword>
<proteinExistence type="predicted"/>
<protein>
    <submittedName>
        <fullName evidence="1">Movement protein</fullName>
    </submittedName>
</protein>